<proteinExistence type="inferred from homology"/>
<comment type="caution">
    <text evidence="5">The sequence shown here is derived from an EMBL/GenBank/DDBJ whole genome shotgun (WGS) entry which is preliminary data.</text>
</comment>
<evidence type="ECO:0000256" key="4">
    <source>
        <dbReference type="SAM" id="Phobius"/>
    </source>
</evidence>
<name>A0AAU9SXQ2_THLAR</name>
<dbReference type="Gene3D" id="3.40.50.720">
    <property type="entry name" value="NAD(P)-binding Rossmann-like Domain"/>
    <property type="match status" value="1"/>
</dbReference>
<feature type="transmembrane region" description="Helical" evidence="4">
    <location>
        <begin position="78"/>
        <end position="96"/>
    </location>
</feature>
<organism evidence="5 6">
    <name type="scientific">Thlaspi arvense</name>
    <name type="common">Field penny-cress</name>
    <dbReference type="NCBI Taxonomy" id="13288"/>
    <lineage>
        <taxon>Eukaryota</taxon>
        <taxon>Viridiplantae</taxon>
        <taxon>Streptophyta</taxon>
        <taxon>Embryophyta</taxon>
        <taxon>Tracheophyta</taxon>
        <taxon>Spermatophyta</taxon>
        <taxon>Magnoliopsida</taxon>
        <taxon>eudicotyledons</taxon>
        <taxon>Gunneridae</taxon>
        <taxon>Pentapetalae</taxon>
        <taxon>rosids</taxon>
        <taxon>malvids</taxon>
        <taxon>Brassicales</taxon>
        <taxon>Brassicaceae</taxon>
        <taxon>Thlaspideae</taxon>
        <taxon>Thlaspi</taxon>
    </lineage>
</organism>
<evidence type="ECO:0000313" key="5">
    <source>
        <dbReference type="EMBL" id="CAH2075733.1"/>
    </source>
</evidence>
<evidence type="ECO:0000256" key="1">
    <source>
        <dbReference type="ARBA" id="ARBA00006484"/>
    </source>
</evidence>
<reference evidence="5 6" key="1">
    <citation type="submission" date="2022-03" db="EMBL/GenBank/DDBJ databases">
        <authorList>
            <person name="Nunn A."/>
            <person name="Chopra R."/>
            <person name="Nunn A."/>
            <person name="Contreras Garrido A."/>
        </authorList>
    </citation>
    <scope>NUCLEOTIDE SEQUENCE [LARGE SCALE GENOMIC DNA]</scope>
</reference>
<evidence type="ECO:0000256" key="2">
    <source>
        <dbReference type="ARBA" id="ARBA00022857"/>
    </source>
</evidence>
<dbReference type="AlphaFoldDB" id="A0AAU9SXQ2"/>
<dbReference type="SUPFAM" id="SSF51735">
    <property type="entry name" value="NAD(P)-binding Rossmann-fold domains"/>
    <property type="match status" value="1"/>
</dbReference>
<dbReference type="PANTHER" id="PTHR43490">
    <property type="entry name" value="(+)-NEOMENTHOL DEHYDROGENASE"/>
    <property type="match status" value="1"/>
</dbReference>
<comment type="similarity">
    <text evidence="1">Belongs to the short-chain dehydrogenases/reductases (SDR) family.</text>
</comment>
<keyword evidence="6" id="KW-1185">Reference proteome</keyword>
<keyword evidence="2" id="KW-0521">NADP</keyword>
<dbReference type="PANTHER" id="PTHR43490:SF107">
    <property type="entry name" value="SALUTARIDINE REDUCTASE (NADPH)"/>
    <property type="match status" value="1"/>
</dbReference>
<evidence type="ECO:0000256" key="3">
    <source>
        <dbReference type="ARBA" id="ARBA00023002"/>
    </source>
</evidence>
<dbReference type="InterPro" id="IPR036291">
    <property type="entry name" value="NAD(P)-bd_dom_sf"/>
</dbReference>
<keyword evidence="4" id="KW-0472">Membrane</keyword>
<gene>
    <name evidence="5" type="ORF">TAV2_LOCUS22419</name>
</gene>
<dbReference type="GO" id="GO:0016020">
    <property type="term" value="C:membrane"/>
    <property type="evidence" value="ECO:0007669"/>
    <property type="project" value="TreeGrafter"/>
</dbReference>
<dbReference type="GO" id="GO:0016491">
    <property type="term" value="F:oxidoreductase activity"/>
    <property type="evidence" value="ECO:0007669"/>
    <property type="project" value="UniProtKB-KW"/>
</dbReference>
<keyword evidence="4" id="KW-1133">Transmembrane helix</keyword>
<protein>
    <submittedName>
        <fullName evidence="5">Uncharacterized protein</fullName>
    </submittedName>
</protein>
<keyword evidence="4" id="KW-0812">Transmembrane</keyword>
<sequence>MLNSRQVNNAGIRGLKIDAEGFARLGLKTGKEVIFHKTTFLVFFRMFPMVDGLAEGKVDDVVNEFLQDAKEDLLKKKGWPSVLFAYIIPLAALSAFTRNIARKFPNFRVNVVHPGFVKRNMSYVGQYTLEEGARGPVQHALALAGGPSGQFLFQSELSHF</sequence>
<accession>A0AAU9SXQ2</accession>
<dbReference type="EMBL" id="CAJVSB020000875">
    <property type="protein sequence ID" value="CAH2075733.1"/>
    <property type="molecule type" value="Genomic_DNA"/>
</dbReference>
<evidence type="ECO:0000313" key="6">
    <source>
        <dbReference type="Proteomes" id="UP000836841"/>
    </source>
</evidence>
<dbReference type="Proteomes" id="UP000836841">
    <property type="component" value="Unassembled WGS sequence"/>
</dbReference>
<keyword evidence="3" id="KW-0560">Oxidoreductase</keyword>